<dbReference type="SUPFAM" id="SSF161098">
    <property type="entry name" value="MetI-like"/>
    <property type="match status" value="1"/>
</dbReference>
<reference evidence="9" key="1">
    <citation type="journal article" date="2014" name="Front. Microbiol.">
        <title>High frequency of phylogenetically diverse reductive dehalogenase-homologous genes in deep subseafloor sedimentary metagenomes.</title>
        <authorList>
            <person name="Kawai M."/>
            <person name="Futagami T."/>
            <person name="Toyoda A."/>
            <person name="Takaki Y."/>
            <person name="Nishi S."/>
            <person name="Hori S."/>
            <person name="Arai W."/>
            <person name="Tsubouchi T."/>
            <person name="Morono Y."/>
            <person name="Uchiyama I."/>
            <person name="Ito T."/>
            <person name="Fujiyama A."/>
            <person name="Inagaki F."/>
            <person name="Takami H."/>
        </authorList>
    </citation>
    <scope>NUCLEOTIDE SEQUENCE</scope>
    <source>
        <strain evidence="9">Expedition CK06-06</strain>
    </source>
</reference>
<feature type="transmembrane region" description="Helical" evidence="7">
    <location>
        <begin position="200"/>
        <end position="222"/>
    </location>
</feature>
<evidence type="ECO:0000256" key="5">
    <source>
        <dbReference type="ARBA" id="ARBA00022989"/>
    </source>
</evidence>
<dbReference type="Gene3D" id="1.10.3720.10">
    <property type="entry name" value="MetI-like"/>
    <property type="match status" value="1"/>
</dbReference>
<feature type="transmembrane region" description="Helical" evidence="7">
    <location>
        <begin position="107"/>
        <end position="128"/>
    </location>
</feature>
<dbReference type="GO" id="GO:0005886">
    <property type="term" value="C:plasma membrane"/>
    <property type="evidence" value="ECO:0007669"/>
    <property type="project" value="UniProtKB-SubCell"/>
</dbReference>
<evidence type="ECO:0000256" key="4">
    <source>
        <dbReference type="ARBA" id="ARBA00022692"/>
    </source>
</evidence>
<evidence type="ECO:0000259" key="8">
    <source>
        <dbReference type="PROSITE" id="PS50928"/>
    </source>
</evidence>
<name>X1U1N9_9ZZZZ</name>
<keyword evidence="6 7" id="KW-0472">Membrane</keyword>
<keyword evidence="4 7" id="KW-0812">Transmembrane</keyword>
<sequence>MHMVPGGPFDREKKLPSEIIANLEAYYNLDEPFWKQYLNYLGGILHFDLGPSFTSRSRTVNDIIRQQAPISAQLGLFAFFIAVALGIPLGVLAALKQNTAIDYTCMWLAILGVSLPNMALGPFLMWIFGLKLGWLPIARWGGISHMILPAITLGTAYSAIIARLTRASMLQVIREDYIRTARAKGLSERVVMLHHALKNALIPVTTVLGPIFAIIITGSMIVEQIFAIPGIGKYFVTSVMNRD</sequence>
<protein>
    <recommendedName>
        <fullName evidence="8">ABC transmembrane type-1 domain-containing protein</fullName>
    </recommendedName>
</protein>
<dbReference type="InterPro" id="IPR000515">
    <property type="entry name" value="MetI-like"/>
</dbReference>
<keyword evidence="3" id="KW-1003">Cell membrane</keyword>
<dbReference type="PROSITE" id="PS50928">
    <property type="entry name" value="ABC_TM1"/>
    <property type="match status" value="1"/>
</dbReference>
<evidence type="ECO:0000313" key="9">
    <source>
        <dbReference type="EMBL" id="GAI97521.1"/>
    </source>
</evidence>
<evidence type="ECO:0000256" key="1">
    <source>
        <dbReference type="ARBA" id="ARBA00004651"/>
    </source>
</evidence>
<gene>
    <name evidence="9" type="ORF">S12H4_27446</name>
</gene>
<dbReference type="InterPro" id="IPR035906">
    <property type="entry name" value="MetI-like_sf"/>
</dbReference>
<dbReference type="Pfam" id="PF00528">
    <property type="entry name" value="BPD_transp_1"/>
    <property type="match status" value="1"/>
</dbReference>
<feature type="transmembrane region" description="Helical" evidence="7">
    <location>
        <begin position="74"/>
        <end position="95"/>
    </location>
</feature>
<dbReference type="PANTHER" id="PTHR43163">
    <property type="entry name" value="DIPEPTIDE TRANSPORT SYSTEM PERMEASE PROTEIN DPPB-RELATED"/>
    <property type="match status" value="1"/>
</dbReference>
<evidence type="ECO:0000256" key="6">
    <source>
        <dbReference type="ARBA" id="ARBA00023136"/>
    </source>
</evidence>
<keyword evidence="5 7" id="KW-1133">Transmembrane helix</keyword>
<dbReference type="PANTHER" id="PTHR43163:SF6">
    <property type="entry name" value="DIPEPTIDE TRANSPORT SYSTEM PERMEASE PROTEIN DPPB-RELATED"/>
    <property type="match status" value="1"/>
</dbReference>
<evidence type="ECO:0000256" key="7">
    <source>
        <dbReference type="SAM" id="Phobius"/>
    </source>
</evidence>
<dbReference type="CDD" id="cd06261">
    <property type="entry name" value="TM_PBP2"/>
    <property type="match status" value="1"/>
</dbReference>
<comment type="caution">
    <text evidence="9">The sequence shown here is derived from an EMBL/GenBank/DDBJ whole genome shotgun (WGS) entry which is preliminary data.</text>
</comment>
<dbReference type="GO" id="GO:0071916">
    <property type="term" value="F:dipeptide transmembrane transporter activity"/>
    <property type="evidence" value="ECO:0007669"/>
    <property type="project" value="TreeGrafter"/>
</dbReference>
<feature type="non-terminal residue" evidence="9">
    <location>
        <position position="243"/>
    </location>
</feature>
<keyword evidence="2" id="KW-0813">Transport</keyword>
<feature type="domain" description="ABC transmembrane type-1" evidence="8">
    <location>
        <begin position="68"/>
        <end position="243"/>
    </location>
</feature>
<dbReference type="EMBL" id="BARW01015672">
    <property type="protein sequence ID" value="GAI97521.1"/>
    <property type="molecule type" value="Genomic_DNA"/>
</dbReference>
<dbReference type="AlphaFoldDB" id="X1U1N9"/>
<organism evidence="9">
    <name type="scientific">marine sediment metagenome</name>
    <dbReference type="NCBI Taxonomy" id="412755"/>
    <lineage>
        <taxon>unclassified sequences</taxon>
        <taxon>metagenomes</taxon>
        <taxon>ecological metagenomes</taxon>
    </lineage>
</organism>
<feature type="transmembrane region" description="Helical" evidence="7">
    <location>
        <begin position="140"/>
        <end position="164"/>
    </location>
</feature>
<evidence type="ECO:0000256" key="2">
    <source>
        <dbReference type="ARBA" id="ARBA00022448"/>
    </source>
</evidence>
<evidence type="ECO:0000256" key="3">
    <source>
        <dbReference type="ARBA" id="ARBA00022475"/>
    </source>
</evidence>
<comment type="subcellular location">
    <subcellularLocation>
        <location evidence="1">Cell membrane</location>
        <topology evidence="1">Multi-pass membrane protein</topology>
    </subcellularLocation>
</comment>
<proteinExistence type="predicted"/>
<accession>X1U1N9</accession>